<accession>A0A0A6ZL62</accession>
<dbReference type="PANTHER" id="PTHR11432:SF3">
    <property type="entry name" value="NADH-UBIQUINONE OXIDOREDUCTASE CHAIN 1"/>
    <property type="match status" value="1"/>
</dbReference>
<keyword evidence="11 14" id="KW-0472">Membrane</keyword>
<dbReference type="PANTHER" id="PTHR11432">
    <property type="entry name" value="NADH DEHYDROGENASE SUBUNIT 1"/>
    <property type="match status" value="1"/>
</dbReference>
<feature type="transmembrane region" description="Helical" evidence="14">
    <location>
        <begin position="305"/>
        <end position="326"/>
    </location>
</feature>
<evidence type="ECO:0000256" key="1">
    <source>
        <dbReference type="ARBA" id="ARBA00003257"/>
    </source>
</evidence>
<dbReference type="PROSITE" id="PS00667">
    <property type="entry name" value="COMPLEX1_ND1_1"/>
    <property type="match status" value="1"/>
</dbReference>
<gene>
    <name evidence="15" type="primary">ND1</name>
</gene>
<proteinExistence type="inferred from homology"/>
<reference evidence="15" key="1">
    <citation type="submission" date="2013-07" db="EMBL/GenBank/DDBJ databases">
        <title>The comparative mitochondrial genomes from Braconidae subfamilies and the phylogeny of the Hymenoptera.</title>
        <authorList>
            <person name="Li Q."/>
            <person name="Wei S.J."/>
            <person name="Chen X.X."/>
        </authorList>
    </citation>
    <scope>NUCLEOTIDE SEQUENCE</scope>
</reference>
<keyword evidence="9 13" id="KW-0830">Ubiquinone</keyword>
<comment type="function">
    <text evidence="1">Core subunit of the mitochondrial membrane respiratory chain NADH dehydrogenase (Complex I) that is believed to belong to the minimal assembly required for catalysis. Complex I functions in the transfer of electrons from NADH to the respiratory chain. The immediate electron acceptor for the enzyme is believed to be ubiquinone.</text>
</comment>
<geneLocation type="mitochondrion" evidence="15"/>
<name>A0A0A6ZL62_9HYME</name>
<dbReference type="EC" id="7.1.1.2" evidence="13"/>
<dbReference type="HAMAP" id="MF_01350">
    <property type="entry name" value="NDH1_NuoH"/>
    <property type="match status" value="1"/>
</dbReference>
<dbReference type="InterPro" id="IPR018086">
    <property type="entry name" value="NADH_UbQ_OxRdtase_su1_CS"/>
</dbReference>
<evidence type="ECO:0000256" key="8">
    <source>
        <dbReference type="ARBA" id="ARBA00022989"/>
    </source>
</evidence>
<feature type="transmembrane region" description="Helical" evidence="14">
    <location>
        <begin position="275"/>
        <end position="293"/>
    </location>
</feature>
<dbReference type="GO" id="GO:0005743">
    <property type="term" value="C:mitochondrial inner membrane"/>
    <property type="evidence" value="ECO:0007669"/>
    <property type="project" value="UniProtKB-SubCell"/>
</dbReference>
<evidence type="ECO:0000256" key="4">
    <source>
        <dbReference type="ARBA" id="ARBA00021009"/>
    </source>
</evidence>
<dbReference type="AlphaFoldDB" id="A0A0A6ZL62"/>
<evidence type="ECO:0000256" key="3">
    <source>
        <dbReference type="ARBA" id="ARBA00010535"/>
    </source>
</evidence>
<dbReference type="InterPro" id="IPR001694">
    <property type="entry name" value="NADH_UbQ_OxRdtase_su1/FPO"/>
</dbReference>
<evidence type="ECO:0000313" key="15">
    <source>
        <dbReference type="EMBL" id="AHA52595.1"/>
    </source>
</evidence>
<feature type="transmembrane region" description="Helical" evidence="14">
    <location>
        <begin position="95"/>
        <end position="116"/>
    </location>
</feature>
<comment type="subcellular location">
    <subcellularLocation>
        <location evidence="2 12">Mitochondrion inner membrane</location>
        <topology evidence="2 12">Multi-pass membrane protein</topology>
    </subcellularLocation>
</comment>
<comment type="similarity">
    <text evidence="3 12">Belongs to the complex I subunit 1 family.</text>
</comment>
<comment type="catalytic activity">
    <reaction evidence="13">
        <text>a ubiquinone + NADH + 5 H(+)(in) = a ubiquinol + NAD(+) + 4 H(+)(out)</text>
        <dbReference type="Rhea" id="RHEA:29091"/>
        <dbReference type="Rhea" id="RHEA-COMP:9565"/>
        <dbReference type="Rhea" id="RHEA-COMP:9566"/>
        <dbReference type="ChEBI" id="CHEBI:15378"/>
        <dbReference type="ChEBI" id="CHEBI:16389"/>
        <dbReference type="ChEBI" id="CHEBI:17976"/>
        <dbReference type="ChEBI" id="CHEBI:57540"/>
        <dbReference type="ChEBI" id="CHEBI:57945"/>
        <dbReference type="EC" id="7.1.1.2"/>
    </reaction>
</comment>
<dbReference type="Pfam" id="PF00146">
    <property type="entry name" value="NADHdh"/>
    <property type="match status" value="1"/>
</dbReference>
<evidence type="ECO:0000256" key="6">
    <source>
        <dbReference type="ARBA" id="ARBA00022692"/>
    </source>
</evidence>
<keyword evidence="7" id="KW-0999">Mitochondrion inner membrane</keyword>
<feature type="transmembrane region" description="Helical" evidence="14">
    <location>
        <begin position="196"/>
        <end position="216"/>
    </location>
</feature>
<feature type="transmembrane region" description="Helical" evidence="14">
    <location>
        <begin position="171"/>
        <end position="190"/>
    </location>
</feature>
<sequence>MMKMWLYESTLYLKNFLLLMQIKIYLMSMLMFLILVMIVVMMSVAFFTLLERKIMGIFHYRKGPNKTSLMGMFQPFSDAIKLMLKEFFSPQNCNIYIYLLMPMFLLVLMILMWLIYPFMENLFMFKYSFLYFLSVLSIGVYGIMIGGWASNSSFSMIGAIRSIAQSISYEVNFSISLMIMIFMLTSYNLYELIYFNYKFIFFLYPNFIFFFFSVLAEINRTPFDLSEGKSELVSGFNIEYSKVNFTLIFLSEYASILLMSFLINYMFILNNLMSFLFYFNILLMIFFITWIRVTFPRVRYDKLMYLCWFYLLSLILMLMLYVNLYIKFLQFFTLFNLSIK</sequence>
<keyword evidence="8 14" id="KW-1133">Transmembrane helix</keyword>
<feature type="transmembrane region" description="Helical" evidence="14">
    <location>
        <begin position="24"/>
        <end position="50"/>
    </location>
</feature>
<feature type="transmembrane region" description="Helical" evidence="14">
    <location>
        <begin position="247"/>
        <end position="269"/>
    </location>
</feature>
<dbReference type="EMBL" id="KF385878">
    <property type="protein sequence ID" value="AHA52595.1"/>
    <property type="molecule type" value="Genomic_DNA"/>
</dbReference>
<evidence type="ECO:0000256" key="7">
    <source>
        <dbReference type="ARBA" id="ARBA00022792"/>
    </source>
</evidence>
<keyword evidence="12" id="KW-0520">NAD</keyword>
<dbReference type="GO" id="GO:0009060">
    <property type="term" value="P:aerobic respiration"/>
    <property type="evidence" value="ECO:0007669"/>
    <property type="project" value="TreeGrafter"/>
</dbReference>
<evidence type="ECO:0000256" key="2">
    <source>
        <dbReference type="ARBA" id="ARBA00004448"/>
    </source>
</evidence>
<feature type="transmembrane region" description="Helical" evidence="14">
    <location>
        <begin position="128"/>
        <end position="150"/>
    </location>
</feature>
<evidence type="ECO:0000256" key="5">
    <source>
        <dbReference type="ARBA" id="ARBA00022448"/>
    </source>
</evidence>
<keyword evidence="5" id="KW-0813">Transport</keyword>
<evidence type="ECO:0000256" key="11">
    <source>
        <dbReference type="ARBA" id="ARBA00023136"/>
    </source>
</evidence>
<evidence type="ECO:0000256" key="10">
    <source>
        <dbReference type="ARBA" id="ARBA00023128"/>
    </source>
</evidence>
<dbReference type="GO" id="GO:0008137">
    <property type="term" value="F:NADH dehydrogenase (ubiquinone) activity"/>
    <property type="evidence" value="ECO:0007669"/>
    <property type="project" value="UniProtKB-EC"/>
</dbReference>
<evidence type="ECO:0000256" key="13">
    <source>
        <dbReference type="RuleBase" id="RU000473"/>
    </source>
</evidence>
<keyword evidence="10 13" id="KW-0496">Mitochondrion</keyword>
<evidence type="ECO:0000256" key="14">
    <source>
        <dbReference type="SAM" id="Phobius"/>
    </source>
</evidence>
<protein>
    <recommendedName>
        <fullName evidence="4 13">NADH-ubiquinone oxidoreductase chain 1</fullName>
        <ecNumber evidence="13">7.1.1.2</ecNumber>
    </recommendedName>
</protein>
<keyword evidence="6 12" id="KW-0812">Transmembrane</keyword>
<evidence type="ECO:0000256" key="9">
    <source>
        <dbReference type="ARBA" id="ARBA00023075"/>
    </source>
</evidence>
<dbReference type="GO" id="GO:0003954">
    <property type="term" value="F:NADH dehydrogenase activity"/>
    <property type="evidence" value="ECO:0007669"/>
    <property type="project" value="TreeGrafter"/>
</dbReference>
<evidence type="ECO:0000256" key="12">
    <source>
        <dbReference type="RuleBase" id="RU000471"/>
    </source>
</evidence>
<organism evidence="15">
    <name type="scientific">Sigalphus bicolor</name>
    <dbReference type="NCBI Taxonomy" id="515846"/>
    <lineage>
        <taxon>Eukaryota</taxon>
        <taxon>Metazoa</taxon>
        <taxon>Ecdysozoa</taxon>
        <taxon>Arthropoda</taxon>
        <taxon>Hexapoda</taxon>
        <taxon>Insecta</taxon>
        <taxon>Pterygota</taxon>
        <taxon>Neoptera</taxon>
        <taxon>Endopterygota</taxon>
        <taxon>Hymenoptera</taxon>
        <taxon>Apocrita</taxon>
        <taxon>Ichneumonoidea</taxon>
        <taxon>Braconidae</taxon>
        <taxon>Sigalphinae</taxon>
        <taxon>Sigalphus</taxon>
    </lineage>
</organism>